<keyword evidence="1" id="KW-0732">Signal</keyword>
<gene>
    <name evidence="2" type="ORF">SAMN05421748_12735</name>
</gene>
<feature type="signal peptide" evidence="1">
    <location>
        <begin position="1"/>
        <end position="25"/>
    </location>
</feature>
<dbReference type="RefSeq" id="WP_143235253.1">
    <property type="nucleotide sequence ID" value="NZ_OBDY01000027.1"/>
</dbReference>
<dbReference type="EMBL" id="OBDY01000027">
    <property type="protein sequence ID" value="SNY64748.1"/>
    <property type="molecule type" value="Genomic_DNA"/>
</dbReference>
<reference evidence="2 3" key="1">
    <citation type="submission" date="2017-09" db="EMBL/GenBank/DDBJ databases">
        <authorList>
            <person name="Ehlers B."/>
            <person name="Leendertz F.H."/>
        </authorList>
    </citation>
    <scope>NUCLEOTIDE SEQUENCE [LARGE SCALE GENOMIC DNA]</scope>
    <source>
        <strain evidence="2 3">CGMCC 4.6857</strain>
    </source>
</reference>
<evidence type="ECO:0000256" key="1">
    <source>
        <dbReference type="SAM" id="SignalP"/>
    </source>
</evidence>
<evidence type="ECO:0000313" key="3">
    <source>
        <dbReference type="Proteomes" id="UP000219612"/>
    </source>
</evidence>
<accession>A0A285JWU4</accession>
<feature type="chain" id="PRO_5012493172" evidence="1">
    <location>
        <begin position="26"/>
        <end position="162"/>
    </location>
</feature>
<dbReference type="OrthoDB" id="3296901at2"/>
<proteinExistence type="predicted"/>
<keyword evidence="3" id="KW-1185">Reference proteome</keyword>
<organism evidence="2 3">
    <name type="scientific">Paractinoplanes atraurantiacus</name>
    <dbReference type="NCBI Taxonomy" id="1036182"/>
    <lineage>
        <taxon>Bacteria</taxon>
        <taxon>Bacillati</taxon>
        <taxon>Actinomycetota</taxon>
        <taxon>Actinomycetes</taxon>
        <taxon>Micromonosporales</taxon>
        <taxon>Micromonosporaceae</taxon>
        <taxon>Paractinoplanes</taxon>
    </lineage>
</organism>
<dbReference type="Proteomes" id="UP000219612">
    <property type="component" value="Unassembled WGS sequence"/>
</dbReference>
<dbReference type="AlphaFoldDB" id="A0A285JWU4"/>
<protein>
    <submittedName>
        <fullName evidence="2">Uncharacterized protein</fullName>
    </submittedName>
</protein>
<name>A0A285JWU4_9ACTN</name>
<sequence length="162" mass="16833">MLRKVGVAAVAAVVMVLALAVPAQAGTARYYSGSDVDQIVENFANASAAAKMHCLVSDAVKKVKKAKKAGGLAGVAALSGEISAKIADTKGACKGVWQFLGAAVYTAYLGQNGQSVWIEDASYADDCGIISKKLNFIYRIGPAPDRTTEFTGGVKVMCTFSF</sequence>
<evidence type="ECO:0000313" key="2">
    <source>
        <dbReference type="EMBL" id="SNY64748.1"/>
    </source>
</evidence>